<dbReference type="EMBL" id="CP149782">
    <property type="protein sequence ID" value="WYF43451.1"/>
    <property type="molecule type" value="Genomic_DNA"/>
</dbReference>
<dbReference type="RefSeq" id="WP_339094136.1">
    <property type="nucleotide sequence ID" value="NZ_CP149782.1"/>
</dbReference>
<proteinExistence type="predicted"/>
<protein>
    <submittedName>
        <fullName evidence="1">Uncharacterized protein</fullName>
    </submittedName>
</protein>
<organism evidence="1">
    <name type="scientific">Deinococcus sp. VB142</name>
    <dbReference type="NCBI Taxonomy" id="3112952"/>
    <lineage>
        <taxon>Bacteria</taxon>
        <taxon>Thermotogati</taxon>
        <taxon>Deinococcota</taxon>
        <taxon>Deinococci</taxon>
        <taxon>Deinococcales</taxon>
        <taxon>Deinococcaceae</taxon>
        <taxon>Deinococcus</taxon>
    </lineage>
</organism>
<accession>A0AAU6PZP1</accession>
<gene>
    <name evidence="1" type="ORF">WDJ50_08405</name>
</gene>
<dbReference type="AlphaFoldDB" id="A0AAU6PZP1"/>
<reference evidence="1" key="1">
    <citation type="submission" date="2024-03" db="EMBL/GenBank/DDBJ databases">
        <title>Deinococcus weizhi sp. nov., isolated from human skin.</title>
        <authorList>
            <person name="Wei Z."/>
            <person name="Tian F."/>
            <person name="Yang C."/>
            <person name="Xin L.T."/>
            <person name="Wen Z.J."/>
            <person name="Lan K.C."/>
            <person name="Yu L."/>
            <person name="Zhe W."/>
            <person name="Dan F.D."/>
            <person name="Jun W."/>
            <person name="Rui Z."/>
            <person name="Yong X.J."/>
            <person name="Ting Y."/>
            <person name="Wei X."/>
            <person name="Xu Z.G."/>
            <person name="Xin Z."/>
            <person name="Dong F.G."/>
            <person name="Ni X.M."/>
            <person name="Zheng M.G."/>
            <person name="Chun Y."/>
            <person name="Qian W.X."/>
        </authorList>
    </citation>
    <scope>NUCLEOTIDE SEQUENCE</scope>
    <source>
        <strain evidence="1">VB142</strain>
    </source>
</reference>
<sequence length="103" mass="11642">MSVKFKLTLHSAYYKGGFFNARRDFDHLIRSDEGEITLTAGTEDTTFTGTVDRKANGNGTARIRNLKGFKHWLQKNFNQGDILEVEIISPTLLKVTTPPKKVK</sequence>
<evidence type="ECO:0000313" key="1">
    <source>
        <dbReference type="EMBL" id="WYF43451.1"/>
    </source>
</evidence>
<name>A0AAU6PZP1_9DEIO</name>